<comment type="caution">
    <text evidence="2">The sequence shown here is derived from an EMBL/GenBank/DDBJ whole genome shotgun (WGS) entry which is preliminary data.</text>
</comment>
<dbReference type="Gene3D" id="3.20.20.80">
    <property type="entry name" value="Glycosidases"/>
    <property type="match status" value="1"/>
</dbReference>
<keyword evidence="3" id="KW-1185">Reference proteome</keyword>
<sequence>MSHTHRRIVAPAAAMLTAFAMVVGILFATPSPAQASLTESDSFEGWTTTVSGTPDFVVSADTAVVHDGATSARIEYATAYSNSYVDLRQSIRATGGTSYAMSAWVKTESLSSTGAAYFVLSGDHSQRVELPAGTSGWTKLEWTYTQPLGSMTFVMRLLVRGTGTVWVDDVRMAAPASQANLVINPSFEEHDPPPGTLAFTDAALVYGVGDAHIGVTTLASSVTWDVRASSGQRIDSGVEAVADGAASIDLAALPAGYYSITMSVTAPVAATRTATLAIVEDAEEAASADHPVGLAVHVNRYSVDQVDSLMGPLAAGTLREGPSWDTIETSPGVYQFPAHFDAQLAAAKARGERPLVILAYFSRWYDGGKTPSSPEGIAAFANYAAAAAEHYGSDVDYEIYNEFNHTFNNGACGMTAACYMDLLVPAAAAIHAAAPGARVVGPVSAGAKWDFMEDLFALGALEHLDVVSYHTYDFPVAPEGRTEAGVSTLRALIEQYAPGSGIPIWLSEHGWTTTTGGTTEQQQAAYIVRSAALLEAAGVDRVVYYELIDSGANPAEQEHNFGISRLPTDGGTALTPKPAYPALAVFNRLTSGRELSGLQRLDGAIVAEYTDAAGDMLRMMWATGDPVTLAVSTGSDARLVKGDGRSWRAQPNGRVEVTVGANPVYLTGTRATPTRVADPAVSIDTPDQIPLHGTASVPVTVDRAALGVTGDVSVFGPVGGGATLTGTAGEAAGSVTLAPMRELGAHPVAYTVRSGDAVIAFVDDSATVVENPVLSLGPVAGADGVGLALTVQNLAGAPTTGVDDIAWTVGPASGTQAAVQVAGGETAALDLDLGDIDTWQPYPFTVRATAGSEERRLAGTTALAPIAAAPSDGTAVDWRARGTYVPLSGSVATADDLGGTFAVSWSADGLRVRADVQDEDHTAAATVDRLWAGDSLQFAVARGLPGADPASRVELGAYLGADGPGVYRYTAPVGVLDAPAAITRDGTTTAYDVTVPWDVLGVDPAAGAFSFSILVNDNDGGTREGFYEWGSGIGSGKNAALFVPVIPVAPTRAAEVTAIEVDGKPLDGFVPDRTEYTVPALAGGPLPVVTATAEAGTRVEVTQPADAPGTATVVASADGRPSTTYTIAVERVTGDDASVEASVRTTCLGERVQYLVSVRNTAEFTSDIRATSPFADEKRSGVPAGGTRVIELRSTEAMTDAGRVRVAAYVPYRAPDRAASYTTVEVPVPARDCARAGAQPDQGDLE</sequence>
<dbReference type="SUPFAM" id="SSF49785">
    <property type="entry name" value="Galactose-binding domain-like"/>
    <property type="match status" value="1"/>
</dbReference>
<dbReference type="SUPFAM" id="SSF49344">
    <property type="entry name" value="CBD9-like"/>
    <property type="match status" value="1"/>
</dbReference>
<dbReference type="Gene3D" id="2.60.40.1190">
    <property type="match status" value="1"/>
</dbReference>
<accession>A0ABP9M8E3</accession>
<evidence type="ECO:0000313" key="3">
    <source>
        <dbReference type="Proteomes" id="UP001501407"/>
    </source>
</evidence>
<evidence type="ECO:0008006" key="4">
    <source>
        <dbReference type="Google" id="ProtNLM"/>
    </source>
</evidence>
<dbReference type="InterPro" id="IPR008979">
    <property type="entry name" value="Galactose-bd-like_sf"/>
</dbReference>
<reference evidence="3" key="1">
    <citation type="journal article" date="2019" name="Int. J. Syst. Evol. Microbiol.">
        <title>The Global Catalogue of Microorganisms (GCM) 10K type strain sequencing project: providing services to taxonomists for standard genome sequencing and annotation.</title>
        <authorList>
            <consortium name="The Broad Institute Genomics Platform"/>
            <consortium name="The Broad Institute Genome Sequencing Center for Infectious Disease"/>
            <person name="Wu L."/>
            <person name="Ma J."/>
        </authorList>
    </citation>
    <scope>NUCLEOTIDE SEQUENCE [LARGE SCALE GENOMIC DNA]</scope>
    <source>
        <strain evidence="3">JCM 18959</strain>
    </source>
</reference>
<gene>
    <name evidence="2" type="ORF">GCM10025760_21070</name>
</gene>
<dbReference type="PANTHER" id="PTHR12631:SF10">
    <property type="entry name" value="BETA-XYLOSIDASE-LIKE PROTEIN-RELATED"/>
    <property type="match status" value="1"/>
</dbReference>
<dbReference type="InterPro" id="IPR051923">
    <property type="entry name" value="Glycosyl_Hydrolase_39"/>
</dbReference>
<evidence type="ECO:0000313" key="2">
    <source>
        <dbReference type="EMBL" id="GAA5092415.1"/>
    </source>
</evidence>
<dbReference type="SUPFAM" id="SSF51445">
    <property type="entry name" value="(Trans)glycosidases"/>
    <property type="match status" value="1"/>
</dbReference>
<dbReference type="RefSeq" id="WP_194414733.1">
    <property type="nucleotide sequence ID" value="NZ_BAABKZ010000002.1"/>
</dbReference>
<proteinExistence type="predicted"/>
<evidence type="ECO:0000256" key="1">
    <source>
        <dbReference type="SAM" id="SignalP"/>
    </source>
</evidence>
<dbReference type="InterPro" id="IPR017853">
    <property type="entry name" value="GH"/>
</dbReference>
<protein>
    <recommendedName>
        <fullName evidence="4">Carbohydrate-binding domain-containing protein</fullName>
    </recommendedName>
</protein>
<feature type="chain" id="PRO_5045668985" description="Carbohydrate-binding domain-containing protein" evidence="1">
    <location>
        <begin position="36"/>
        <end position="1246"/>
    </location>
</feature>
<feature type="signal peptide" evidence="1">
    <location>
        <begin position="1"/>
        <end position="35"/>
    </location>
</feature>
<keyword evidence="1" id="KW-0732">Signal</keyword>
<dbReference type="Gene3D" id="2.60.120.260">
    <property type="entry name" value="Galactose-binding domain-like"/>
    <property type="match status" value="1"/>
</dbReference>
<name>A0ABP9M8E3_9MICO</name>
<dbReference type="PANTHER" id="PTHR12631">
    <property type="entry name" value="ALPHA-L-IDURONIDASE"/>
    <property type="match status" value="1"/>
</dbReference>
<dbReference type="Proteomes" id="UP001501407">
    <property type="component" value="Unassembled WGS sequence"/>
</dbReference>
<organism evidence="2 3">
    <name type="scientific">Microbacterium yannicii</name>
    <dbReference type="NCBI Taxonomy" id="671622"/>
    <lineage>
        <taxon>Bacteria</taxon>
        <taxon>Bacillati</taxon>
        <taxon>Actinomycetota</taxon>
        <taxon>Actinomycetes</taxon>
        <taxon>Micrococcales</taxon>
        <taxon>Microbacteriaceae</taxon>
        <taxon>Microbacterium</taxon>
    </lineage>
</organism>
<dbReference type="CDD" id="cd09621">
    <property type="entry name" value="CBM9_like_5"/>
    <property type="match status" value="1"/>
</dbReference>
<dbReference type="EMBL" id="BAABKZ010000002">
    <property type="protein sequence ID" value="GAA5092415.1"/>
    <property type="molecule type" value="Genomic_DNA"/>
</dbReference>